<evidence type="ECO:0000313" key="3">
    <source>
        <dbReference type="Proteomes" id="UP000054526"/>
    </source>
</evidence>
<keyword evidence="1" id="KW-1133">Transmembrane helix</keyword>
<dbReference type="EMBL" id="JXAL01000004">
    <property type="protein sequence ID" value="KIL36888.1"/>
    <property type="molecule type" value="Genomic_DNA"/>
</dbReference>
<gene>
    <name evidence="2" type="ORF">SD71_05305</name>
</gene>
<comment type="caution">
    <text evidence="2">The sequence shown here is derived from an EMBL/GenBank/DDBJ whole genome shotgun (WGS) entry which is preliminary data.</text>
</comment>
<name>A0ABR5A889_9BACL</name>
<dbReference type="Proteomes" id="UP000054526">
    <property type="component" value="Unassembled WGS sequence"/>
</dbReference>
<keyword evidence="2" id="KW-0282">Flagellum</keyword>
<evidence type="ECO:0000313" key="2">
    <source>
        <dbReference type="EMBL" id="KIL36888.1"/>
    </source>
</evidence>
<organism evidence="2 3">
    <name type="scientific">Cohnella kolymensis</name>
    <dbReference type="NCBI Taxonomy" id="1590652"/>
    <lineage>
        <taxon>Bacteria</taxon>
        <taxon>Bacillati</taxon>
        <taxon>Bacillota</taxon>
        <taxon>Bacilli</taxon>
        <taxon>Bacillales</taxon>
        <taxon>Paenibacillaceae</taxon>
        <taxon>Cohnella</taxon>
    </lineage>
</organism>
<keyword evidence="1" id="KW-0472">Membrane</keyword>
<feature type="transmembrane region" description="Helical" evidence="1">
    <location>
        <begin position="7"/>
        <end position="27"/>
    </location>
</feature>
<protein>
    <submittedName>
        <fullName evidence="2">Flagellar basal body P-ring biosynthesis protein FlgA</fullName>
    </submittedName>
</protein>
<keyword evidence="2" id="KW-0966">Cell projection</keyword>
<accession>A0ABR5A889</accession>
<sequence length="235" mass="25922">MNRRRQITISISAAVISGLLVYGVYLLQLRQIKLQQTIDVVAPKQFIETGTILSKDHLKVIQLPGRAVTPDMVRNLTETVGMETSVPLGGNEPLLKWKVDKYRLLPRTGESTFQIPREYVKSISNGIRAGDEIAVYLSDEAVPSKRLFADPIRVAGVKTAANLEIDNPKNPNLLSLANNDKEGMYASRRDANGTIDSINLNLTEEQWLLMDSACKGGTAKLVIAYQTSAIQKEGE</sequence>
<evidence type="ECO:0000256" key="1">
    <source>
        <dbReference type="SAM" id="Phobius"/>
    </source>
</evidence>
<keyword evidence="2" id="KW-0969">Cilium</keyword>
<dbReference type="RefSeq" id="WP_041060814.1">
    <property type="nucleotide sequence ID" value="NZ_JXAL01000004.1"/>
</dbReference>
<dbReference type="CDD" id="cd11614">
    <property type="entry name" value="SAF_CpaB_FlgA_like"/>
    <property type="match status" value="1"/>
</dbReference>
<proteinExistence type="predicted"/>
<reference evidence="2 3" key="1">
    <citation type="submission" date="2014-12" db="EMBL/GenBank/DDBJ databases">
        <title>Draft genome sequence of Cohnella kolymensis strain B-2846.</title>
        <authorList>
            <person name="Karlyshev A.V."/>
            <person name="Kudryashova E.B."/>
        </authorList>
    </citation>
    <scope>NUCLEOTIDE SEQUENCE [LARGE SCALE GENOMIC DNA]</scope>
    <source>
        <strain evidence="2 3">VKM B-2846</strain>
    </source>
</reference>
<keyword evidence="3" id="KW-1185">Reference proteome</keyword>
<keyword evidence="1" id="KW-0812">Transmembrane</keyword>